<feature type="transmembrane region" description="Helical" evidence="10">
    <location>
        <begin position="156"/>
        <end position="179"/>
    </location>
</feature>
<feature type="transmembrane region" description="Helical" evidence="10">
    <location>
        <begin position="199"/>
        <end position="221"/>
    </location>
</feature>
<evidence type="ECO:0000256" key="6">
    <source>
        <dbReference type="ARBA" id="ARBA00023136"/>
    </source>
</evidence>
<keyword evidence="6 10" id="KW-0472">Membrane</keyword>
<feature type="transmembrane region" description="Helical" evidence="10">
    <location>
        <begin position="381"/>
        <end position="404"/>
    </location>
</feature>
<reference evidence="12" key="1">
    <citation type="submission" date="2021-05" db="EMBL/GenBank/DDBJ databases">
        <authorList>
            <person name="Alioto T."/>
            <person name="Alioto T."/>
            <person name="Gomez Garrido J."/>
        </authorList>
    </citation>
    <scope>NUCLEOTIDE SEQUENCE</scope>
</reference>
<keyword evidence="12" id="KW-0527">Neuropeptide</keyword>
<dbReference type="GO" id="GO:0005886">
    <property type="term" value="C:plasma membrane"/>
    <property type="evidence" value="ECO:0007669"/>
    <property type="project" value="TreeGrafter"/>
</dbReference>
<dbReference type="EMBL" id="HBUF01344080">
    <property type="protein sequence ID" value="CAG6707371.1"/>
    <property type="molecule type" value="Transcribed_RNA"/>
</dbReference>
<dbReference type="GO" id="GO:0004930">
    <property type="term" value="F:G protein-coupled receptor activity"/>
    <property type="evidence" value="ECO:0007669"/>
    <property type="project" value="UniProtKB-KW"/>
</dbReference>
<evidence type="ECO:0000256" key="10">
    <source>
        <dbReference type="SAM" id="Phobius"/>
    </source>
</evidence>
<keyword evidence="8 9" id="KW-0807">Transducer</keyword>
<keyword evidence="5 9" id="KW-0297">G-protein coupled receptor</keyword>
<evidence type="ECO:0000256" key="4">
    <source>
        <dbReference type="ARBA" id="ARBA00022989"/>
    </source>
</evidence>
<dbReference type="PANTHER" id="PTHR24243">
    <property type="entry name" value="G-PROTEIN COUPLED RECEPTOR"/>
    <property type="match status" value="1"/>
</dbReference>
<comment type="similarity">
    <text evidence="2 9">Belongs to the G-protein coupled receptor 1 family.</text>
</comment>
<keyword evidence="3 9" id="KW-0812">Transmembrane</keyword>
<evidence type="ECO:0000256" key="1">
    <source>
        <dbReference type="ARBA" id="ARBA00004141"/>
    </source>
</evidence>
<dbReference type="CDD" id="cd14978">
    <property type="entry name" value="7tmA_FMRFamide_R-like"/>
    <property type="match status" value="1"/>
</dbReference>
<dbReference type="InterPro" id="IPR017452">
    <property type="entry name" value="GPCR_Rhodpsn_7TM"/>
</dbReference>
<evidence type="ECO:0000313" key="12">
    <source>
        <dbReference type="EMBL" id="CAG6707371.1"/>
    </source>
</evidence>
<dbReference type="AlphaFoldDB" id="A0A8D8UM52"/>
<evidence type="ECO:0000256" key="7">
    <source>
        <dbReference type="ARBA" id="ARBA00023170"/>
    </source>
</evidence>
<keyword evidence="7 9" id="KW-0675">Receptor</keyword>
<evidence type="ECO:0000256" key="9">
    <source>
        <dbReference type="RuleBase" id="RU000688"/>
    </source>
</evidence>
<dbReference type="EMBL" id="HBUF01344079">
    <property type="protein sequence ID" value="CAG6707370.1"/>
    <property type="molecule type" value="Transcribed_RNA"/>
</dbReference>
<dbReference type="Pfam" id="PF00001">
    <property type="entry name" value="7tm_1"/>
    <property type="match status" value="1"/>
</dbReference>
<keyword evidence="4 10" id="KW-1133">Transmembrane helix</keyword>
<name>A0A8D8UM52_9HEMI</name>
<evidence type="ECO:0000256" key="3">
    <source>
        <dbReference type="ARBA" id="ARBA00022692"/>
    </source>
</evidence>
<dbReference type="Gene3D" id="1.20.1070.10">
    <property type="entry name" value="Rhodopsin 7-helix transmembrane proteins"/>
    <property type="match status" value="1"/>
</dbReference>
<evidence type="ECO:0000256" key="2">
    <source>
        <dbReference type="ARBA" id="ARBA00010663"/>
    </source>
</evidence>
<dbReference type="GO" id="GO:0007218">
    <property type="term" value="P:neuropeptide signaling pathway"/>
    <property type="evidence" value="ECO:0007669"/>
    <property type="project" value="UniProtKB-KW"/>
</dbReference>
<evidence type="ECO:0000256" key="8">
    <source>
        <dbReference type="ARBA" id="ARBA00023224"/>
    </source>
</evidence>
<comment type="subcellular location">
    <subcellularLocation>
        <location evidence="1">Membrane</location>
        <topology evidence="1">Multi-pass membrane protein</topology>
    </subcellularLocation>
</comment>
<feature type="transmembrane region" description="Helical" evidence="10">
    <location>
        <begin position="241"/>
        <end position="265"/>
    </location>
</feature>
<organism evidence="12">
    <name type="scientific">Cacopsylla melanoneura</name>
    <dbReference type="NCBI Taxonomy" id="428564"/>
    <lineage>
        <taxon>Eukaryota</taxon>
        <taxon>Metazoa</taxon>
        <taxon>Ecdysozoa</taxon>
        <taxon>Arthropoda</taxon>
        <taxon>Hexapoda</taxon>
        <taxon>Insecta</taxon>
        <taxon>Pterygota</taxon>
        <taxon>Neoptera</taxon>
        <taxon>Paraneoptera</taxon>
        <taxon>Hemiptera</taxon>
        <taxon>Sternorrhyncha</taxon>
        <taxon>Psylloidea</taxon>
        <taxon>Psyllidae</taxon>
        <taxon>Psyllinae</taxon>
        <taxon>Cacopsylla</taxon>
    </lineage>
</organism>
<dbReference type="SUPFAM" id="SSF81321">
    <property type="entry name" value="Family A G protein-coupled receptor-like"/>
    <property type="match status" value="1"/>
</dbReference>
<dbReference type="EMBL" id="HBUF01344081">
    <property type="protein sequence ID" value="CAG6707372.1"/>
    <property type="molecule type" value="Transcribed_RNA"/>
</dbReference>
<dbReference type="PROSITE" id="PS50262">
    <property type="entry name" value="G_PROTEIN_RECEP_F1_2"/>
    <property type="match status" value="1"/>
</dbReference>
<feature type="transmembrane region" description="Helical" evidence="10">
    <location>
        <begin position="117"/>
        <end position="136"/>
    </location>
</feature>
<dbReference type="PANTHER" id="PTHR24243:SF230">
    <property type="entry name" value="G-PROTEIN COUPLED RECEPTORS FAMILY 1 PROFILE DOMAIN-CONTAINING PROTEIN"/>
    <property type="match status" value="1"/>
</dbReference>
<feature type="transmembrane region" description="Helical" evidence="10">
    <location>
        <begin position="84"/>
        <end position="105"/>
    </location>
</feature>
<feature type="transmembrane region" description="Helical" evidence="10">
    <location>
        <begin position="424"/>
        <end position="447"/>
    </location>
</feature>
<evidence type="ECO:0000256" key="5">
    <source>
        <dbReference type="ARBA" id="ARBA00023040"/>
    </source>
</evidence>
<protein>
    <submittedName>
        <fullName evidence="12">Neuropeptides capa receptor</fullName>
    </submittedName>
</protein>
<dbReference type="PRINTS" id="PR00237">
    <property type="entry name" value="GPCRRHODOPSN"/>
</dbReference>
<sequence>MDYPFDFYDEKYHRKIEKLIYLKHNMTQGSNISNLILMELRKIVNQQLQDYTADRSKDFNETTSGEFFDQCDPLLSIIDLFSVYYIPVIAFVGLVGNALSCIVFLNTHLKLRSSSYYLAALAMADFSYLSVLLFGWSDNNMNLEVFNREGWCQTLVYLSSVFSFLSVWLIVAFTVERFIAVQYPLHRPHICTVARAKTVILCLTAASFLLHVYCFLTAGLVTNEAGVICDLREGYEEVMRYINILDTIVTLILPIVSIVVMNTMITRNLLIFGRRFRQEKMSLAITCSHLDHNHLHHSHSSSTSGKSIKNGVDNFHGISRIGSRHSSCNSGRILGYSTQSTVVNLAPTVRMSNLNHDINHNAKYSGSNLVSTRTQQSITKMLLLISTVFIILNLPSYLIRLYVFVKHSLYRQATPPLMWCLQQFFMHLYYTNFSINFLLYSMCGITFRKCLYQLMRNVFKRFVKP</sequence>
<feature type="domain" description="G-protein coupled receptors family 1 profile" evidence="11">
    <location>
        <begin position="96"/>
        <end position="440"/>
    </location>
</feature>
<accession>A0A8D8UM52</accession>
<proteinExistence type="inferred from homology"/>
<dbReference type="PROSITE" id="PS00237">
    <property type="entry name" value="G_PROTEIN_RECEP_F1_1"/>
    <property type="match status" value="1"/>
</dbReference>
<evidence type="ECO:0000259" key="11">
    <source>
        <dbReference type="PROSITE" id="PS50262"/>
    </source>
</evidence>
<dbReference type="InterPro" id="IPR000276">
    <property type="entry name" value="GPCR_Rhodpsn"/>
</dbReference>